<comment type="caution">
    <text evidence="4">The sequence shown here is derived from an EMBL/GenBank/DDBJ whole genome shotgun (WGS) entry which is preliminary data.</text>
</comment>
<reference evidence="4 5" key="1">
    <citation type="submission" date="2024-08" db="EMBL/GenBank/DDBJ databases">
        <authorList>
            <person name="Cucini C."/>
            <person name="Frati F."/>
        </authorList>
    </citation>
    <scope>NUCLEOTIDE SEQUENCE [LARGE SCALE GENOMIC DNA]</scope>
</reference>
<evidence type="ECO:0000256" key="3">
    <source>
        <dbReference type="ARBA" id="ARBA00022679"/>
    </source>
</evidence>
<keyword evidence="2" id="KW-0328">Glycosyltransferase</keyword>
<evidence type="ECO:0000256" key="2">
    <source>
        <dbReference type="ARBA" id="ARBA00022676"/>
    </source>
</evidence>
<protein>
    <recommendedName>
        <fullName evidence="6">Glucuronosyltransferase</fullName>
    </recommendedName>
</protein>
<dbReference type="PANTHER" id="PTHR48043">
    <property type="entry name" value="EG:EG0003.4 PROTEIN-RELATED"/>
    <property type="match status" value="1"/>
</dbReference>
<dbReference type="InterPro" id="IPR035595">
    <property type="entry name" value="UDP_glycos_trans_CS"/>
</dbReference>
<dbReference type="PROSITE" id="PS00375">
    <property type="entry name" value="UDPGT"/>
    <property type="match status" value="1"/>
</dbReference>
<proteinExistence type="inferred from homology"/>
<name>A0ABP1QTP4_9HEXA</name>
<keyword evidence="3" id="KW-0808">Transferase</keyword>
<dbReference type="InterPro" id="IPR050271">
    <property type="entry name" value="UDP-glycosyltransferase"/>
</dbReference>
<sequence>MDFHRIPAWPLATGLAERGHNVTFISPYTAKTPHPKVRDLVPQKLKEWVDTWEEVEDVFAQRKGGNWINRWFGFIDDGINLCEVIYSDNEFVNWVKTVDIDLIFIDSLFNECGYGLAHKFGAKVIHFSSSVLCAWNAESFGKPDETNWIPDFAFPFDPTTVTFKQRLTNALIPVVGDIYRRWKYFPKLEEITREKLGITDFPNFEEIERNTSLVFVNGHYGGDFARPLPPNMVSIAGIAQTEKGTPLPNKLEAFLEKGNGFIYVSFGTYADFQRMDASTLKAIIGAMQSFSDMQFVLKMGNHSLVNKAFPNGNAFISNWLPQHELLAHPKIKAFITHAGLNSVQESIYNAVPLISFPIFADQDFIAERIHRKEYGVRLEITTVVQAEVEDAITKVLTDPKYRENMKKMSRIFKDRPHKPLDTALWWTNYVLTHSREDLEALRPLSIRQSCHRIPAWPLATGLAERGHNVTFISPFPAKSPHPKVHDLVPQKLIEWSDSWKDHDHLFVQRKANDLIYQWIQLIHDGVDMCELVYSDKEFLNWMETAELDLIFIDSLFNECGYGLAHKFGAKIIHFTASTACSWNAESFGNPDTTNWISDFAFPFDPTTVTFKERLINALIPVAWDLYRRWVYFPKLEEITRENLGIKDFPKFEEIERNTSLVFLNTHYGEEFARPLPPNMVSIGGIAYVEKRTTLPKVKSKGKHDVESKLCILLRLHD</sequence>
<keyword evidence="5" id="KW-1185">Reference proteome</keyword>
<accession>A0ABP1QTP4</accession>
<dbReference type="CDD" id="cd03784">
    <property type="entry name" value="GT1_Gtf-like"/>
    <property type="match status" value="1"/>
</dbReference>
<dbReference type="EMBL" id="CAXLJM020000043">
    <property type="protein sequence ID" value="CAL8109966.1"/>
    <property type="molecule type" value="Genomic_DNA"/>
</dbReference>
<evidence type="ECO:0008006" key="6">
    <source>
        <dbReference type="Google" id="ProtNLM"/>
    </source>
</evidence>
<evidence type="ECO:0000313" key="5">
    <source>
        <dbReference type="Proteomes" id="UP001642540"/>
    </source>
</evidence>
<dbReference type="InterPro" id="IPR002213">
    <property type="entry name" value="UDP_glucos_trans"/>
</dbReference>
<dbReference type="Gene3D" id="3.40.50.2000">
    <property type="entry name" value="Glycogen Phosphorylase B"/>
    <property type="match status" value="3"/>
</dbReference>
<organism evidence="4 5">
    <name type="scientific">Orchesella dallaii</name>
    <dbReference type="NCBI Taxonomy" id="48710"/>
    <lineage>
        <taxon>Eukaryota</taxon>
        <taxon>Metazoa</taxon>
        <taxon>Ecdysozoa</taxon>
        <taxon>Arthropoda</taxon>
        <taxon>Hexapoda</taxon>
        <taxon>Collembola</taxon>
        <taxon>Entomobryomorpha</taxon>
        <taxon>Entomobryoidea</taxon>
        <taxon>Orchesellidae</taxon>
        <taxon>Orchesellinae</taxon>
        <taxon>Orchesella</taxon>
    </lineage>
</organism>
<evidence type="ECO:0000256" key="1">
    <source>
        <dbReference type="ARBA" id="ARBA00009995"/>
    </source>
</evidence>
<dbReference type="Pfam" id="PF00201">
    <property type="entry name" value="UDPGT"/>
    <property type="match status" value="2"/>
</dbReference>
<dbReference type="SUPFAM" id="SSF53756">
    <property type="entry name" value="UDP-Glycosyltransferase/glycogen phosphorylase"/>
    <property type="match status" value="2"/>
</dbReference>
<dbReference type="PANTHER" id="PTHR48043:SF114">
    <property type="entry name" value="IP04436P-RELATED"/>
    <property type="match status" value="1"/>
</dbReference>
<dbReference type="Proteomes" id="UP001642540">
    <property type="component" value="Unassembled WGS sequence"/>
</dbReference>
<gene>
    <name evidence="4" type="ORF">ODALV1_LOCUS13855</name>
</gene>
<evidence type="ECO:0000313" key="4">
    <source>
        <dbReference type="EMBL" id="CAL8109966.1"/>
    </source>
</evidence>
<comment type="similarity">
    <text evidence="1">Belongs to the UDP-glycosyltransferase family.</text>
</comment>